<name>A0A6I6JW24_9BACT</name>
<organism evidence="1 2">
    <name type="scientific">Maribellus comscasis</name>
    <dbReference type="NCBI Taxonomy" id="2681766"/>
    <lineage>
        <taxon>Bacteria</taxon>
        <taxon>Pseudomonadati</taxon>
        <taxon>Bacteroidota</taxon>
        <taxon>Bacteroidia</taxon>
        <taxon>Marinilabiliales</taxon>
        <taxon>Prolixibacteraceae</taxon>
        <taxon>Maribellus</taxon>
    </lineage>
</organism>
<reference evidence="1 2" key="1">
    <citation type="submission" date="2019-11" db="EMBL/GenBank/DDBJ databases">
        <authorList>
            <person name="Zheng R.K."/>
            <person name="Sun C.M."/>
        </authorList>
    </citation>
    <scope>NUCLEOTIDE SEQUENCE [LARGE SCALE GENOMIC DNA]</scope>
    <source>
        <strain evidence="1 2">WC007</strain>
    </source>
</reference>
<keyword evidence="2" id="KW-1185">Reference proteome</keyword>
<dbReference type="KEGG" id="mcos:GM418_11945"/>
<dbReference type="AlphaFoldDB" id="A0A6I6JW24"/>
<proteinExistence type="predicted"/>
<dbReference type="RefSeq" id="WP_158866364.1">
    <property type="nucleotide sequence ID" value="NZ_CP046401.1"/>
</dbReference>
<accession>A0A6I6JW24</accession>
<protein>
    <submittedName>
        <fullName evidence="1">Uncharacterized protein</fullName>
    </submittedName>
</protein>
<dbReference type="EMBL" id="CP046401">
    <property type="protein sequence ID" value="QGY44342.1"/>
    <property type="molecule type" value="Genomic_DNA"/>
</dbReference>
<dbReference type="Proteomes" id="UP000428260">
    <property type="component" value="Chromosome"/>
</dbReference>
<evidence type="ECO:0000313" key="1">
    <source>
        <dbReference type="EMBL" id="QGY44342.1"/>
    </source>
</evidence>
<evidence type="ECO:0000313" key="2">
    <source>
        <dbReference type="Proteomes" id="UP000428260"/>
    </source>
</evidence>
<sequence length="145" mass="16860">MKTKSNVQKAILRSGAVIISFVLISFTVSAQEFWRKLLTHSSFNEIAIAMIETTDNKADVPVKAGERSNFQFYAVQEFDNDLNLESWMTTDFYFNLVFFKNEAEVESALELEDWMINENLFSPEKVNDEPMELEAWMISHEVWNS</sequence>
<gene>
    <name evidence="1" type="ORF">GM418_11945</name>
</gene>